<comment type="caution">
    <text evidence="1">The sequence shown here is derived from an EMBL/GenBank/DDBJ whole genome shotgun (WGS) entry which is preliminary data.</text>
</comment>
<reference evidence="1" key="1">
    <citation type="journal article" date="2015" name="Nature">
        <title>Complex archaea that bridge the gap between prokaryotes and eukaryotes.</title>
        <authorList>
            <person name="Spang A."/>
            <person name="Saw J.H."/>
            <person name="Jorgensen S.L."/>
            <person name="Zaremba-Niedzwiedzka K."/>
            <person name="Martijn J."/>
            <person name="Lind A.E."/>
            <person name="van Eijk R."/>
            <person name="Schleper C."/>
            <person name="Guy L."/>
            <person name="Ettema T.J."/>
        </authorList>
    </citation>
    <scope>NUCLEOTIDE SEQUENCE</scope>
</reference>
<organism evidence="1">
    <name type="scientific">marine sediment metagenome</name>
    <dbReference type="NCBI Taxonomy" id="412755"/>
    <lineage>
        <taxon>unclassified sequences</taxon>
        <taxon>metagenomes</taxon>
        <taxon>ecological metagenomes</taxon>
    </lineage>
</organism>
<name>A0A0F9T6E4_9ZZZZ</name>
<accession>A0A0F9T6E4</accession>
<evidence type="ECO:0000313" key="1">
    <source>
        <dbReference type="EMBL" id="KKN70492.1"/>
    </source>
</evidence>
<gene>
    <name evidence="1" type="ORF">LCGC14_0430700</name>
</gene>
<proteinExistence type="predicted"/>
<dbReference type="AlphaFoldDB" id="A0A0F9T6E4"/>
<sequence length="158" mass="17608">MDLLLTTYHQADIDFCLVRISPEMADIILGRIKIAKMTKQNNEDFAYMAFHSGAPSFYSHSDLENVGLEDNLLDTASDTGLAELDHKNVAMIEKADIADVDSTKIIIWSDGDVVWHGYWGDGNLIESGLVPRETIEAISLEHPRHLLKVLAFAPKNLV</sequence>
<dbReference type="EMBL" id="LAZR01000402">
    <property type="protein sequence ID" value="KKN70492.1"/>
    <property type="molecule type" value="Genomic_DNA"/>
</dbReference>
<protein>
    <submittedName>
        <fullName evidence="1">Uncharacterized protein</fullName>
    </submittedName>
</protein>